<gene>
    <name evidence="2" type="ORF">BN437_2736</name>
</gene>
<reference evidence="2 3" key="2">
    <citation type="submission" date="2013-04" db="EMBL/GenBank/DDBJ databases">
        <title>Comparative genomics of 12 strains of Erwinia amylovora identifies a pan-genome with a large conserved core and provides insights into host specificity.</title>
        <authorList>
            <person name="Mann R.A."/>
            <person name="Smits T.H.M."/>
            <person name="Buehlmann A."/>
            <person name="Blom J."/>
            <person name="Goesmann A."/>
            <person name="Frey J.E."/>
            <person name="Plummer K.M."/>
            <person name="Beer S.V."/>
            <person name="Luck J."/>
            <person name="Duffy B."/>
            <person name="Rodoni B."/>
        </authorList>
    </citation>
    <scope>NUCLEOTIDE SEQUENCE [LARGE SCALE GENOMIC DNA]</scope>
    <source>
        <strain evidence="3">CFBP 1232</strain>
    </source>
</reference>
<organism evidence="2 3">
    <name type="scientific">Erwinia amylovora NBRC 12687 = CFBP 1232</name>
    <dbReference type="NCBI Taxonomy" id="1219359"/>
    <lineage>
        <taxon>Bacteria</taxon>
        <taxon>Pseudomonadati</taxon>
        <taxon>Pseudomonadota</taxon>
        <taxon>Gammaproteobacteria</taxon>
        <taxon>Enterobacterales</taxon>
        <taxon>Erwiniaceae</taxon>
        <taxon>Erwinia</taxon>
    </lineage>
</organism>
<dbReference type="Proteomes" id="UP000013111">
    <property type="component" value="Unassembled WGS sequence"/>
</dbReference>
<evidence type="ECO:0000313" key="2">
    <source>
        <dbReference type="EMBL" id="CCO94646.1"/>
    </source>
</evidence>
<feature type="compositionally biased region" description="Polar residues" evidence="1">
    <location>
        <begin position="13"/>
        <end position="30"/>
    </location>
</feature>
<name>A0A831A538_ERWAM</name>
<sequence length="30" mass="3146">MPEQQREAINRPFTGSLSGSNGQDNQAGVG</sequence>
<reference evidence="2 3" key="1">
    <citation type="submission" date="2012-11" db="EMBL/GenBank/DDBJ databases">
        <authorList>
            <person name="Linke B."/>
        </authorList>
    </citation>
    <scope>NUCLEOTIDE SEQUENCE [LARGE SCALE GENOMIC DNA]</scope>
    <source>
        <strain evidence="3">CFBP 1232</strain>
    </source>
</reference>
<evidence type="ECO:0000313" key="3">
    <source>
        <dbReference type="Proteomes" id="UP000013111"/>
    </source>
</evidence>
<accession>A0A831A538</accession>
<proteinExistence type="predicted"/>
<protein>
    <submittedName>
        <fullName evidence="2">Uncharacterized protein</fullName>
    </submittedName>
</protein>
<dbReference type="AlphaFoldDB" id="A0A831A538"/>
<evidence type="ECO:0000256" key="1">
    <source>
        <dbReference type="SAM" id="MobiDB-lite"/>
    </source>
</evidence>
<dbReference type="EMBL" id="CAPB01000033">
    <property type="protein sequence ID" value="CCO94646.1"/>
    <property type="molecule type" value="Genomic_DNA"/>
</dbReference>
<comment type="caution">
    <text evidence="2">The sequence shown here is derived from an EMBL/GenBank/DDBJ whole genome shotgun (WGS) entry which is preliminary data.</text>
</comment>
<feature type="region of interest" description="Disordered" evidence="1">
    <location>
        <begin position="1"/>
        <end position="30"/>
    </location>
</feature>